<accession>A0A0J9V0R7</accession>
<evidence type="ECO:0000313" key="6">
    <source>
        <dbReference type="Proteomes" id="UP000009097"/>
    </source>
</evidence>
<sequence length="696" mass="78778">MELEDLFYYDPSWRIIICKQCGVVPQTNITRHIRRHHNATRAFKVAAIKLFERSLDHLPLIRDGDEICKNVRPLPIAHPIRFLDIFHDGICCLLCQEDRDRYVCRGRTAIEDHLKKVHNQPLHQPGRRRRGEAGGVKGLTQAGLVRTPVACQTLFHGPRCRYFIVKTRKVHEEIEESPSGSDAGSDATNMGPAFTQPRLEDIINLQLAQQENENSAVSNQTGFNINLLSSDPRHQSQWLRVTEWPRFLEPYKQELPQVAALVSLPNLAKSYELGSPGCSEILLSILLDSLSRVITRSRSSLQDGTLNAFDQHRLNFFIAGRSSRLDSLVIGSSDPRRKAFLKGSQSRTWTTFIEAVTADGRLLKPGIIFKGKELQQQWFIDEFNKIADWYYITSGNCWTDNHIAVEWLKEVYLPQPQPADETDARLIILDGRGSHVSDEWMAMCFLNNVYCCYLPAHCSHGLQPLDNGAFNASKAAYRKELQKLTSLTDSAPVDKVNFIKAYARARAVGMTKKNILSGWRGTGNWPISRRKALMHPEIQPDKKETTPGSHGHRDGQVDSDHMPTTSRHIRDLGKNKSPSTRRRYSVISRGFEAKELKIASLSTRIASLEEEVGRLSRGKKRKAIPNPNKRLMTLAEALVAGDTISEPNEAIERADAVEDVIEVGGMEEDERSNSEEEELTVVRTRAGREVRKPREY</sequence>
<dbReference type="AlphaFoldDB" id="A0A0J9V0R7"/>
<evidence type="ECO:0000259" key="2">
    <source>
        <dbReference type="Pfam" id="PF03184"/>
    </source>
</evidence>
<dbReference type="RefSeq" id="XP_018242783.1">
    <property type="nucleotide sequence ID" value="XM_018399600.1"/>
</dbReference>
<dbReference type="RefSeq" id="XP_018257008.1">
    <property type="nucleotide sequence ID" value="XM_018402843.1"/>
</dbReference>
<dbReference type="KEGG" id="fox:FOXG_22435"/>
<dbReference type="VEuPathDB" id="FungiDB:FOXG_19387"/>
<dbReference type="Proteomes" id="UP000009097">
    <property type="component" value="Unassembled WGS sequence"/>
</dbReference>
<dbReference type="EMBL" id="DS231702">
    <property type="protein sequence ID" value="KNB04349.1"/>
    <property type="molecule type" value="Genomic_DNA"/>
</dbReference>
<feature type="region of interest" description="Disordered" evidence="1">
    <location>
        <begin position="665"/>
        <end position="696"/>
    </location>
</feature>
<evidence type="ECO:0000313" key="5">
    <source>
        <dbReference type="EMBL" id="KNB18963.1"/>
    </source>
</evidence>
<feature type="compositionally biased region" description="Acidic residues" evidence="1">
    <location>
        <begin position="665"/>
        <end position="679"/>
    </location>
</feature>
<dbReference type="EMBL" id="DS231729">
    <property type="protein sequence ID" value="KNB18963.1"/>
    <property type="molecule type" value="Genomic_DNA"/>
</dbReference>
<dbReference type="RefSeq" id="XP_018242394.1">
    <property type="nucleotide sequence ID" value="XM_018385173.1"/>
</dbReference>
<feature type="compositionally biased region" description="Basic and acidic residues" evidence="1">
    <location>
        <begin position="538"/>
        <end position="561"/>
    </location>
</feature>
<evidence type="ECO:0000313" key="3">
    <source>
        <dbReference type="EMBL" id="KNB04349.1"/>
    </source>
</evidence>
<reference evidence="4" key="1">
    <citation type="submission" date="2007-04" db="EMBL/GenBank/DDBJ databases">
        <authorList>
            <consortium name="The Broad Institute Genome Sequencing Platform"/>
            <person name="Birren B."/>
            <person name="Lander E."/>
            <person name="Galagan J."/>
            <person name="Nusbaum C."/>
            <person name="Devon K."/>
            <person name="Ma L.-J."/>
            <person name="Jaffe D."/>
            <person name="Butler J."/>
            <person name="Alvarez P."/>
            <person name="Gnerre S."/>
            <person name="Grabherr M."/>
            <person name="Kleber M."/>
            <person name="Mauceli E."/>
            <person name="Brockman W."/>
            <person name="MacCallum I.A."/>
            <person name="Young S."/>
            <person name="LaButti K."/>
            <person name="DeCaprio D."/>
            <person name="Crawford M."/>
            <person name="Koehrsen M."/>
            <person name="Engels R."/>
            <person name="Montgomery P."/>
            <person name="Pearson M."/>
            <person name="Howarth C."/>
            <person name="Larson L."/>
            <person name="White J."/>
            <person name="O'Leary S."/>
            <person name="Kodira C."/>
            <person name="Zeng Q."/>
            <person name="Yandava C."/>
            <person name="Alvarado L."/>
            <person name="Kistler C."/>
            <person name="Shim W.-B."/>
            <person name="Kang S."/>
            <person name="Woloshuk C."/>
        </authorList>
    </citation>
    <scope>NUCLEOTIDE SEQUENCE</scope>
    <source>
        <strain evidence="4">4287</strain>
    </source>
</reference>
<dbReference type="InterPro" id="IPR004875">
    <property type="entry name" value="DDE_SF_endonuclease_dom"/>
</dbReference>
<dbReference type="GeneID" id="28948369"/>
<gene>
    <name evidence="3" type="ORF">FOXG_06486</name>
    <name evidence="4" type="ORF">FOXG_19387</name>
    <name evidence="5" type="ORF">FOXG_22435</name>
</gene>
<protein>
    <recommendedName>
        <fullName evidence="2">DDE-1 domain-containing protein</fullName>
    </recommendedName>
</protein>
<dbReference type="KEGG" id="fox:FOXG_06486"/>
<feature type="compositionally biased region" description="Basic and acidic residues" evidence="1">
    <location>
        <begin position="686"/>
        <end position="696"/>
    </location>
</feature>
<dbReference type="GeneID" id="28963141"/>
<dbReference type="VEuPathDB" id="FungiDB:FOXG_06486"/>
<dbReference type="GeneID" id="28960093"/>
<dbReference type="GO" id="GO:0003676">
    <property type="term" value="F:nucleic acid binding"/>
    <property type="evidence" value="ECO:0007669"/>
    <property type="project" value="InterPro"/>
</dbReference>
<name>A0A0J9V0R7_FUSO4</name>
<dbReference type="OrthoDB" id="5053497at2759"/>
<proteinExistence type="predicted"/>
<evidence type="ECO:0000256" key="1">
    <source>
        <dbReference type="SAM" id="MobiDB-lite"/>
    </source>
</evidence>
<dbReference type="Pfam" id="PF12013">
    <property type="entry name" value="OrsD"/>
    <property type="match status" value="1"/>
</dbReference>
<dbReference type="EMBL" id="DS231702">
    <property type="protein sequence ID" value="KNB04738.1"/>
    <property type="molecule type" value="Genomic_DNA"/>
</dbReference>
<organism evidence="4 6">
    <name type="scientific">Fusarium oxysporum f. sp. lycopersici (strain 4287 / CBS 123668 / FGSC 9935 / NRRL 34936)</name>
    <name type="common">Fusarium vascular wilt of tomato</name>
    <dbReference type="NCBI Taxonomy" id="426428"/>
    <lineage>
        <taxon>Eukaryota</taxon>
        <taxon>Fungi</taxon>
        <taxon>Dikarya</taxon>
        <taxon>Ascomycota</taxon>
        <taxon>Pezizomycotina</taxon>
        <taxon>Sordariomycetes</taxon>
        <taxon>Hypocreomycetidae</taxon>
        <taxon>Hypocreales</taxon>
        <taxon>Nectriaceae</taxon>
        <taxon>Fusarium</taxon>
        <taxon>Fusarium oxysporum species complex</taxon>
    </lineage>
</organism>
<dbReference type="VEuPathDB" id="FungiDB:FOXG_22435"/>
<dbReference type="KEGG" id="fox:FOXG_19387"/>
<dbReference type="Pfam" id="PF03184">
    <property type="entry name" value="DDE_1"/>
    <property type="match status" value="1"/>
</dbReference>
<evidence type="ECO:0000313" key="4">
    <source>
        <dbReference type="EMBL" id="KNB04738.1"/>
    </source>
</evidence>
<dbReference type="InterPro" id="IPR022698">
    <property type="entry name" value="OrsD"/>
</dbReference>
<feature type="region of interest" description="Disordered" evidence="1">
    <location>
        <begin position="538"/>
        <end position="583"/>
    </location>
</feature>
<reference evidence="4" key="2">
    <citation type="journal article" date="2010" name="Nature">
        <title>Comparative genomics reveals mobile pathogenicity chromosomes in Fusarium.</title>
        <authorList>
            <person name="Ma L.J."/>
            <person name="van der Does H.C."/>
            <person name="Borkovich K.A."/>
            <person name="Coleman J.J."/>
            <person name="Daboussi M.J."/>
            <person name="Di Pietro A."/>
            <person name="Dufresne M."/>
            <person name="Freitag M."/>
            <person name="Grabherr M."/>
            <person name="Henrissat B."/>
            <person name="Houterman P.M."/>
            <person name="Kang S."/>
            <person name="Shim W.B."/>
            <person name="Woloshuk C."/>
            <person name="Xie X."/>
            <person name="Xu J.R."/>
            <person name="Antoniw J."/>
            <person name="Baker S.E."/>
            <person name="Bluhm B.H."/>
            <person name="Breakspear A."/>
            <person name="Brown D.W."/>
            <person name="Butchko R.A."/>
            <person name="Chapman S."/>
            <person name="Coulson R."/>
            <person name="Coutinho P.M."/>
            <person name="Danchin E.G."/>
            <person name="Diener A."/>
            <person name="Gale L.R."/>
            <person name="Gardiner D.M."/>
            <person name="Goff S."/>
            <person name="Hammond-Kosack K.E."/>
            <person name="Hilburn K."/>
            <person name="Hua-Van A."/>
            <person name="Jonkers W."/>
            <person name="Kazan K."/>
            <person name="Kodira C.D."/>
            <person name="Koehrsen M."/>
            <person name="Kumar L."/>
            <person name="Lee Y.H."/>
            <person name="Li L."/>
            <person name="Manners J.M."/>
            <person name="Miranda-Saavedra D."/>
            <person name="Mukherjee M."/>
            <person name="Park G."/>
            <person name="Park J."/>
            <person name="Park S.Y."/>
            <person name="Proctor R.H."/>
            <person name="Regev A."/>
            <person name="Ruiz-Roldan M.C."/>
            <person name="Sain D."/>
            <person name="Sakthikumar S."/>
            <person name="Sykes S."/>
            <person name="Schwartz D.C."/>
            <person name="Turgeon B.G."/>
            <person name="Wapinski I."/>
            <person name="Yoder O."/>
            <person name="Young S."/>
            <person name="Zeng Q."/>
            <person name="Zhou S."/>
            <person name="Galagan J."/>
            <person name="Cuomo C.A."/>
            <person name="Kistler H.C."/>
            <person name="Rep M."/>
        </authorList>
    </citation>
    <scope>NUCLEOTIDE SEQUENCE [LARGE SCALE GENOMIC DNA]</scope>
    <source>
        <strain evidence="4">4287</strain>
    </source>
</reference>
<feature type="domain" description="DDE-1" evidence="2">
    <location>
        <begin position="347"/>
        <end position="519"/>
    </location>
</feature>